<gene>
    <name evidence="1" type="ORF">MNEG_4727</name>
</gene>
<evidence type="ECO:0000313" key="1">
    <source>
        <dbReference type="EMBL" id="KIZ03230.1"/>
    </source>
</evidence>
<protein>
    <submittedName>
        <fullName evidence="1">Uncharacterized protein</fullName>
    </submittedName>
</protein>
<name>A0A0D2MJR9_9CHLO</name>
<dbReference type="RefSeq" id="XP_013902249.1">
    <property type="nucleotide sequence ID" value="XM_014046795.1"/>
</dbReference>
<evidence type="ECO:0000313" key="2">
    <source>
        <dbReference type="Proteomes" id="UP000054498"/>
    </source>
</evidence>
<dbReference type="OrthoDB" id="535134at2759"/>
<dbReference type="EMBL" id="KK100889">
    <property type="protein sequence ID" value="KIZ03230.1"/>
    <property type="molecule type" value="Genomic_DNA"/>
</dbReference>
<dbReference type="Proteomes" id="UP000054498">
    <property type="component" value="Unassembled WGS sequence"/>
</dbReference>
<accession>A0A0D2MJR9</accession>
<organism evidence="1 2">
    <name type="scientific">Monoraphidium neglectum</name>
    <dbReference type="NCBI Taxonomy" id="145388"/>
    <lineage>
        <taxon>Eukaryota</taxon>
        <taxon>Viridiplantae</taxon>
        <taxon>Chlorophyta</taxon>
        <taxon>core chlorophytes</taxon>
        <taxon>Chlorophyceae</taxon>
        <taxon>CS clade</taxon>
        <taxon>Sphaeropleales</taxon>
        <taxon>Selenastraceae</taxon>
        <taxon>Monoraphidium</taxon>
    </lineage>
</organism>
<reference evidence="1 2" key="1">
    <citation type="journal article" date="2013" name="BMC Genomics">
        <title>Reconstruction of the lipid metabolism for the microalga Monoraphidium neglectum from its genome sequence reveals characteristics suitable for biofuel production.</title>
        <authorList>
            <person name="Bogen C."/>
            <person name="Al-Dilaimi A."/>
            <person name="Albersmeier A."/>
            <person name="Wichmann J."/>
            <person name="Grundmann M."/>
            <person name="Rupp O."/>
            <person name="Lauersen K.J."/>
            <person name="Blifernez-Klassen O."/>
            <person name="Kalinowski J."/>
            <person name="Goesmann A."/>
            <person name="Mussgnug J.H."/>
            <person name="Kruse O."/>
        </authorList>
    </citation>
    <scope>NUCLEOTIDE SEQUENCE [LARGE SCALE GENOMIC DNA]</scope>
    <source>
        <strain evidence="1 2">SAG 48.87</strain>
    </source>
</reference>
<dbReference type="AlphaFoldDB" id="A0A0D2MJR9"/>
<dbReference type="GeneID" id="25737604"/>
<sequence>MKRTVDTNDYSNLRILKISDGDRPGEKYVQLQYSLLDKRTPQVDANGKKVRRALIENGRFLQAEDGRWQLADYRLVDVPGALVKTAELESKDLKAQAEARKQQAAGSAQ</sequence>
<proteinExistence type="predicted"/>
<keyword evidence="2" id="KW-1185">Reference proteome</keyword>
<dbReference type="KEGG" id="mng:MNEG_4727"/>